<dbReference type="PANTHER" id="PTHR34701:SF1">
    <property type="entry name" value="TRANSCRIPTIONAL REGULATOR MRAZ"/>
    <property type="match status" value="1"/>
</dbReference>
<name>A0ABV8RED5_9SPHN</name>
<dbReference type="Gene3D" id="3.40.1550.20">
    <property type="entry name" value="Transcriptional regulator MraZ domain"/>
    <property type="match status" value="1"/>
</dbReference>
<dbReference type="CDD" id="cd16320">
    <property type="entry name" value="MraZ_N"/>
    <property type="match status" value="1"/>
</dbReference>
<dbReference type="PANTHER" id="PTHR34701">
    <property type="entry name" value="TRANSCRIPTIONAL REGULATOR MRAZ"/>
    <property type="match status" value="1"/>
</dbReference>
<dbReference type="EMBL" id="JBHSDH010000013">
    <property type="protein sequence ID" value="MFC4291768.1"/>
    <property type="molecule type" value="Genomic_DNA"/>
</dbReference>
<dbReference type="SUPFAM" id="SSF89447">
    <property type="entry name" value="AbrB/MazE/MraZ-like"/>
    <property type="match status" value="1"/>
</dbReference>
<dbReference type="InterPro" id="IPR035642">
    <property type="entry name" value="MraZ_N"/>
</dbReference>
<dbReference type="InterPro" id="IPR037914">
    <property type="entry name" value="SpoVT-AbrB_sf"/>
</dbReference>
<organism evidence="1 2">
    <name type="scientific">Sphingorhabdus arenilitoris</name>
    <dbReference type="NCBI Taxonomy" id="1490041"/>
    <lineage>
        <taxon>Bacteria</taxon>
        <taxon>Pseudomonadati</taxon>
        <taxon>Pseudomonadota</taxon>
        <taxon>Alphaproteobacteria</taxon>
        <taxon>Sphingomonadales</taxon>
        <taxon>Sphingomonadaceae</taxon>
        <taxon>Sphingorhabdus</taxon>
    </lineage>
</organism>
<proteinExistence type="predicted"/>
<reference evidence="2" key="1">
    <citation type="journal article" date="2019" name="Int. J. Syst. Evol. Microbiol.">
        <title>The Global Catalogue of Microorganisms (GCM) 10K type strain sequencing project: providing services to taxonomists for standard genome sequencing and annotation.</title>
        <authorList>
            <consortium name="The Broad Institute Genomics Platform"/>
            <consortium name="The Broad Institute Genome Sequencing Center for Infectious Disease"/>
            <person name="Wu L."/>
            <person name="Ma J."/>
        </authorList>
    </citation>
    <scope>NUCLEOTIDE SEQUENCE [LARGE SCALE GENOMIC DNA]</scope>
    <source>
        <strain evidence="2">CECT 8531</strain>
    </source>
</reference>
<sequence>MSEGFSYGGAGLSIIDGKGRATIPAELRDVVQKSSGGNHVCIARHPDLPCLIGYGRTEREQARRDIDEMRRVAIANGQTDFDDEMIGDIAASINETNFEASGRFVLSQRERHFGRLNDRVFFHGVNTRFLMWDPEVFMASAPTKFKHAREELEYLLATAGKGSK</sequence>
<protein>
    <submittedName>
        <fullName evidence="1">Division/cell wall cluster transcriptional repressor MraZ</fullName>
    </submittedName>
</protein>
<dbReference type="RefSeq" id="WP_381421913.1">
    <property type="nucleotide sequence ID" value="NZ_JBHSDH010000013.1"/>
</dbReference>
<keyword evidence="2" id="KW-1185">Reference proteome</keyword>
<comment type="caution">
    <text evidence="1">The sequence shown here is derived from an EMBL/GenBank/DDBJ whole genome shotgun (WGS) entry which is preliminary data.</text>
</comment>
<gene>
    <name evidence="1" type="ORF">ACFOWX_04980</name>
</gene>
<evidence type="ECO:0000313" key="2">
    <source>
        <dbReference type="Proteomes" id="UP001595887"/>
    </source>
</evidence>
<dbReference type="Proteomes" id="UP001595887">
    <property type="component" value="Unassembled WGS sequence"/>
</dbReference>
<dbReference type="InterPro" id="IPR003444">
    <property type="entry name" value="MraZ"/>
</dbReference>
<accession>A0ABV8RED5</accession>
<evidence type="ECO:0000313" key="1">
    <source>
        <dbReference type="EMBL" id="MFC4291768.1"/>
    </source>
</evidence>
<dbReference type="InterPro" id="IPR038619">
    <property type="entry name" value="MraZ_sf"/>
</dbReference>